<proteinExistence type="predicted"/>
<reference evidence="2" key="2">
    <citation type="submission" date="2021-09" db="EMBL/GenBank/DDBJ databases">
        <authorList>
            <person name="Gilroy R."/>
        </authorList>
    </citation>
    <scope>NUCLEOTIDE SEQUENCE</scope>
    <source>
        <strain evidence="2">ChiHjej11B10-15683</strain>
    </source>
</reference>
<comment type="caution">
    <text evidence="2">The sequence shown here is derived from an EMBL/GenBank/DDBJ whole genome shotgun (WGS) entry which is preliminary data.</text>
</comment>
<dbReference type="EMBL" id="DYVQ01000067">
    <property type="protein sequence ID" value="HJF73958.1"/>
    <property type="molecule type" value="Genomic_DNA"/>
</dbReference>
<feature type="non-terminal residue" evidence="2">
    <location>
        <position position="1"/>
    </location>
</feature>
<evidence type="ECO:0000313" key="3">
    <source>
        <dbReference type="Proteomes" id="UP000749334"/>
    </source>
</evidence>
<evidence type="ECO:0000259" key="1">
    <source>
        <dbReference type="Pfam" id="PF22178"/>
    </source>
</evidence>
<dbReference type="Proteomes" id="UP000749334">
    <property type="component" value="Unassembled WGS sequence"/>
</dbReference>
<gene>
    <name evidence="2" type="ORF">K8W15_07230</name>
</gene>
<dbReference type="AlphaFoldDB" id="A0A921L3I9"/>
<feature type="domain" description="Gp5/Type VI secretion system Vgr C-terminal trimerisation" evidence="1">
    <location>
        <begin position="5"/>
        <end position="88"/>
    </location>
</feature>
<reference evidence="2" key="1">
    <citation type="journal article" date="2021" name="PeerJ">
        <title>Extensive microbial diversity within the chicken gut microbiome revealed by metagenomics and culture.</title>
        <authorList>
            <person name="Gilroy R."/>
            <person name="Ravi A."/>
            <person name="Getino M."/>
            <person name="Pursley I."/>
            <person name="Horton D.L."/>
            <person name="Alikhan N.F."/>
            <person name="Baker D."/>
            <person name="Gharbi K."/>
            <person name="Hall N."/>
            <person name="Watson M."/>
            <person name="Adriaenssens E.M."/>
            <person name="Foster-Nyarko E."/>
            <person name="Jarju S."/>
            <person name="Secka A."/>
            <person name="Antonio M."/>
            <person name="Oren A."/>
            <person name="Chaudhuri R.R."/>
            <person name="La Ragione R."/>
            <person name="Hildebrand F."/>
            <person name="Pallen M.J."/>
        </authorList>
    </citation>
    <scope>NUCLEOTIDE SEQUENCE</scope>
    <source>
        <strain evidence="2">ChiHjej11B10-15683</strain>
    </source>
</reference>
<dbReference type="Pfam" id="PF22178">
    <property type="entry name" value="Gp5_trimer_C"/>
    <property type="match status" value="1"/>
</dbReference>
<organism evidence="2 3">
    <name type="scientific">Gallibacterium anatis</name>
    <dbReference type="NCBI Taxonomy" id="750"/>
    <lineage>
        <taxon>Bacteria</taxon>
        <taxon>Pseudomonadati</taxon>
        <taxon>Pseudomonadota</taxon>
        <taxon>Gammaproteobacteria</taxon>
        <taxon>Pasteurellales</taxon>
        <taxon>Pasteurellaceae</taxon>
        <taxon>Gallibacterium</taxon>
    </lineage>
</organism>
<name>A0A921L3I9_9PAST</name>
<dbReference type="SUPFAM" id="SSF69349">
    <property type="entry name" value="Phage fibre proteins"/>
    <property type="match status" value="1"/>
</dbReference>
<sequence>SKTYKGEGYNELLFEDAPGQEQLNLHAQRDMNTVVLNDRTTQVGNNHREKIGEEQHIEVHQNRQKNVGGVERQKIGQNKIEYVKGDYQHFSNLETLLSSAEGDIIFETAGGKITITQDGQILMLAKKIIINGEIVKINCGQSLQTVDVGELLYNQSQKKNAWLAFQYFDSNLQPLPHLKYTATFETGEKREGQLDNNGYVYIDNPPSDIIQLEIRNNTQVKWESMFNYLDKILVKGVNNVDR</sequence>
<accession>A0A921L3I9</accession>
<protein>
    <recommendedName>
        <fullName evidence="1">Gp5/Type VI secretion system Vgr C-terminal trimerisation domain-containing protein</fullName>
    </recommendedName>
</protein>
<dbReference type="InterPro" id="IPR054030">
    <property type="entry name" value="Gp5_Vgr_C"/>
</dbReference>
<evidence type="ECO:0000313" key="2">
    <source>
        <dbReference type="EMBL" id="HJF73958.1"/>
    </source>
</evidence>